<sequence>MASENEETPRPVRRSVARHARPRLTVRRRMQVPMGRAIAITAMPTALLMGTLAPKLAFAATKAPQATTVADSTPSGDSCTKGSNTPSATPSGASAAAKAAAKAAKARQQQVGSAASSVAGAAASTAAGAASAAASPTQSGTKSLLPTQQPSASASATLTPTASPSASASSSGTSTDPITGLLNGLGGLLGLGHADTTSGGDTRTADSKPSASASASPTDSAPAAAPSSAMPTASSSAPAPASASATPSATASSSAAPSNSPSPSPSSTSTDPNKQCDISGMAAPLDSTNSNAIFPAESWTLHASTLKLTNSIFHGVVTVHTQGGDKRVLKFTATAIDIGDLDMSTTQRDQKLHVQGAKGSTSTMRNGTVTMYVEKLSGKLEAAEGLPLGILNVNLTLTPDTLPQWLYNLVGSVPIPLNMTLSGVEVIQAGQLGGDLTIPGMHLYYTTS</sequence>
<comment type="caution">
    <text evidence="2">The sequence shown here is derived from an EMBL/GenBank/DDBJ whole genome shotgun (WGS) entry which is preliminary data.</text>
</comment>
<feature type="compositionally biased region" description="Polar residues" evidence="1">
    <location>
        <begin position="67"/>
        <end position="92"/>
    </location>
</feature>
<evidence type="ECO:0000313" key="3">
    <source>
        <dbReference type="Proteomes" id="UP001596174"/>
    </source>
</evidence>
<organism evidence="2 3">
    <name type="scientific">Streptacidiphilus monticola</name>
    <dbReference type="NCBI Taxonomy" id="2161674"/>
    <lineage>
        <taxon>Bacteria</taxon>
        <taxon>Bacillati</taxon>
        <taxon>Actinomycetota</taxon>
        <taxon>Actinomycetes</taxon>
        <taxon>Kitasatosporales</taxon>
        <taxon>Streptomycetaceae</taxon>
        <taxon>Streptacidiphilus</taxon>
    </lineage>
</organism>
<proteinExistence type="predicted"/>
<evidence type="ECO:0000256" key="1">
    <source>
        <dbReference type="SAM" id="MobiDB-lite"/>
    </source>
</evidence>
<feature type="region of interest" description="Disordered" evidence="1">
    <location>
        <begin position="193"/>
        <end position="284"/>
    </location>
</feature>
<keyword evidence="3" id="KW-1185">Reference proteome</keyword>
<reference evidence="3" key="1">
    <citation type="journal article" date="2019" name="Int. J. Syst. Evol. Microbiol.">
        <title>The Global Catalogue of Microorganisms (GCM) 10K type strain sequencing project: providing services to taxonomists for standard genome sequencing and annotation.</title>
        <authorList>
            <consortium name="The Broad Institute Genomics Platform"/>
            <consortium name="The Broad Institute Genome Sequencing Center for Infectious Disease"/>
            <person name="Wu L."/>
            <person name="Ma J."/>
        </authorList>
    </citation>
    <scope>NUCLEOTIDE SEQUENCE [LARGE SCALE GENOMIC DNA]</scope>
    <source>
        <strain evidence="3">JCM 4816</strain>
    </source>
</reference>
<gene>
    <name evidence="2" type="ORF">ACFP3V_10555</name>
</gene>
<feature type="region of interest" description="Disordered" evidence="1">
    <location>
        <begin position="67"/>
        <end position="93"/>
    </location>
</feature>
<feature type="compositionally biased region" description="Low complexity" evidence="1">
    <location>
        <begin position="207"/>
        <end position="272"/>
    </location>
</feature>
<evidence type="ECO:0008006" key="4">
    <source>
        <dbReference type="Google" id="ProtNLM"/>
    </source>
</evidence>
<dbReference type="EMBL" id="JBHSQJ010000038">
    <property type="protein sequence ID" value="MFC5907661.1"/>
    <property type="molecule type" value="Genomic_DNA"/>
</dbReference>
<dbReference type="Proteomes" id="UP001596174">
    <property type="component" value="Unassembled WGS sequence"/>
</dbReference>
<protein>
    <recommendedName>
        <fullName evidence="4">DUF2993 domain-containing protein</fullName>
    </recommendedName>
</protein>
<name>A0ABW1G1F1_9ACTN</name>
<evidence type="ECO:0000313" key="2">
    <source>
        <dbReference type="EMBL" id="MFC5907661.1"/>
    </source>
</evidence>
<feature type="region of interest" description="Disordered" evidence="1">
    <location>
        <begin position="136"/>
        <end position="179"/>
    </location>
</feature>
<dbReference type="RefSeq" id="WP_380582308.1">
    <property type="nucleotide sequence ID" value="NZ_JBHSQJ010000038.1"/>
</dbReference>
<feature type="compositionally biased region" description="Low complexity" evidence="1">
    <location>
        <begin position="145"/>
        <end position="175"/>
    </location>
</feature>
<accession>A0ABW1G1F1</accession>